<accession>A0A183SSV5</accession>
<dbReference type="AlphaFoldDB" id="A0A183SSV5"/>
<dbReference type="PANTHER" id="PTHR21301:SF10">
    <property type="entry name" value="REVERSE TRANSCRIPTASE DOMAIN-CONTAINING PROTEIN"/>
    <property type="match status" value="1"/>
</dbReference>
<dbReference type="OrthoDB" id="6119749at2759"/>
<dbReference type="PANTHER" id="PTHR21301">
    <property type="entry name" value="REVERSE TRANSCRIPTASE"/>
    <property type="match status" value="1"/>
</dbReference>
<sequence length="284" mass="32318">MPATKRDEMKLLRELFAANGYPRTFIERNRMPPRTRNEERFQPKSWRSILYRKGISETVARSLSPVGKGVSHRPTSTIRQHVMRPKDPIPNRKKSAVVYRLQCSSGICNYVRETGPQLQTRMQEHQLAVLRLDPKLELATHAVQMGHVFNFEIVGRGDDHTSRRTKEAWTSTDCSVNRQINLPAPYLVLRAFLSGDPYGMEHPGHQLPPWPTLARIDHATVKHRLMRHHKGSASVTTTGVNQAVVGRHGRNRLTWQNRRSAGMTTPDTAHSQCCQARSNANSNI</sequence>
<reference evidence="2 3" key="2">
    <citation type="submission" date="2018-11" db="EMBL/GenBank/DDBJ databases">
        <authorList>
            <consortium name="Pathogen Informatics"/>
        </authorList>
    </citation>
    <scope>NUCLEOTIDE SEQUENCE [LARGE SCALE GENOMIC DNA]</scope>
    <source>
        <strain evidence="2 3">NST_G2</strain>
    </source>
</reference>
<dbReference type="WBParaSite" id="SSLN_0000756601-mRNA-1">
    <property type="protein sequence ID" value="SSLN_0000756601-mRNA-1"/>
    <property type="gene ID" value="SSLN_0000756601"/>
</dbReference>
<name>A0A183SSV5_SCHSO</name>
<evidence type="ECO:0000313" key="4">
    <source>
        <dbReference type="WBParaSite" id="SSLN_0000756601-mRNA-1"/>
    </source>
</evidence>
<evidence type="ECO:0000256" key="1">
    <source>
        <dbReference type="SAM" id="MobiDB-lite"/>
    </source>
</evidence>
<organism evidence="4">
    <name type="scientific">Schistocephalus solidus</name>
    <name type="common">Tapeworm</name>
    <dbReference type="NCBI Taxonomy" id="70667"/>
    <lineage>
        <taxon>Eukaryota</taxon>
        <taxon>Metazoa</taxon>
        <taxon>Spiralia</taxon>
        <taxon>Lophotrochozoa</taxon>
        <taxon>Platyhelminthes</taxon>
        <taxon>Cestoda</taxon>
        <taxon>Eucestoda</taxon>
        <taxon>Diphyllobothriidea</taxon>
        <taxon>Diphyllobothriidae</taxon>
        <taxon>Schistocephalus</taxon>
    </lineage>
</organism>
<evidence type="ECO:0000313" key="2">
    <source>
        <dbReference type="EMBL" id="VDL93688.1"/>
    </source>
</evidence>
<reference evidence="4" key="1">
    <citation type="submission" date="2016-06" db="UniProtKB">
        <authorList>
            <consortium name="WormBaseParasite"/>
        </authorList>
    </citation>
    <scope>IDENTIFICATION</scope>
</reference>
<dbReference type="Proteomes" id="UP000275846">
    <property type="component" value="Unassembled WGS sequence"/>
</dbReference>
<evidence type="ECO:0000313" key="3">
    <source>
        <dbReference type="Proteomes" id="UP000275846"/>
    </source>
</evidence>
<keyword evidence="3" id="KW-1185">Reference proteome</keyword>
<proteinExistence type="predicted"/>
<protein>
    <submittedName>
        <fullName evidence="2 4">Uncharacterized protein</fullName>
    </submittedName>
</protein>
<gene>
    <name evidence="2" type="ORF">SSLN_LOCUS7303</name>
</gene>
<feature type="region of interest" description="Disordered" evidence="1">
    <location>
        <begin position="258"/>
        <end position="284"/>
    </location>
</feature>
<dbReference type="EMBL" id="UYSU01034083">
    <property type="protein sequence ID" value="VDL93688.1"/>
    <property type="molecule type" value="Genomic_DNA"/>
</dbReference>